<dbReference type="EMBL" id="SMZO01000094">
    <property type="protein sequence ID" value="TDL81724.1"/>
    <property type="molecule type" value="Genomic_DNA"/>
</dbReference>
<dbReference type="AlphaFoldDB" id="A0A4R6AFE5"/>
<accession>A0A4R6AFE5</accession>
<evidence type="ECO:0000313" key="2">
    <source>
        <dbReference type="EMBL" id="TDL81724.1"/>
    </source>
</evidence>
<feature type="signal peptide" evidence="1">
    <location>
        <begin position="1"/>
        <end position="28"/>
    </location>
</feature>
<keyword evidence="1" id="KW-0732">Signal</keyword>
<name>A0A4R6AFE5_9RHOB</name>
<protein>
    <recommendedName>
        <fullName evidence="4">Invasion associated locus B family protein</fullName>
    </recommendedName>
</protein>
<comment type="caution">
    <text evidence="2">The sequence shown here is derived from an EMBL/GenBank/DDBJ whole genome shotgun (WGS) entry which is preliminary data.</text>
</comment>
<organism evidence="2 3">
    <name type="scientific">Meridianimarinicoccus aquatilis</name>
    <dbReference type="NCBI Taxonomy" id="2552766"/>
    <lineage>
        <taxon>Bacteria</taxon>
        <taxon>Pseudomonadati</taxon>
        <taxon>Pseudomonadota</taxon>
        <taxon>Alphaproteobacteria</taxon>
        <taxon>Rhodobacterales</taxon>
        <taxon>Paracoccaceae</taxon>
        <taxon>Meridianimarinicoccus</taxon>
    </lineage>
</organism>
<evidence type="ECO:0008006" key="4">
    <source>
        <dbReference type="Google" id="ProtNLM"/>
    </source>
</evidence>
<dbReference type="InterPro" id="IPR038696">
    <property type="entry name" value="IalB_sf"/>
</dbReference>
<dbReference type="OrthoDB" id="8017994at2"/>
<dbReference type="Gene3D" id="2.60.40.1880">
    <property type="entry name" value="Invasion associated locus B (IalB) protein"/>
    <property type="match status" value="1"/>
</dbReference>
<dbReference type="InterPro" id="IPR010642">
    <property type="entry name" value="Invasion_prot_B"/>
</dbReference>
<evidence type="ECO:0000256" key="1">
    <source>
        <dbReference type="SAM" id="SignalP"/>
    </source>
</evidence>
<dbReference type="Pfam" id="PF06776">
    <property type="entry name" value="IalB"/>
    <property type="match status" value="1"/>
</dbReference>
<keyword evidence="3" id="KW-1185">Reference proteome</keyword>
<feature type="chain" id="PRO_5020513753" description="Invasion associated locus B family protein" evidence="1">
    <location>
        <begin position="29"/>
        <end position="173"/>
    </location>
</feature>
<gene>
    <name evidence="2" type="ORF">E2L05_19770</name>
</gene>
<evidence type="ECO:0000313" key="3">
    <source>
        <dbReference type="Proteomes" id="UP000294562"/>
    </source>
</evidence>
<reference evidence="2 3" key="1">
    <citation type="submission" date="2019-03" db="EMBL/GenBank/DDBJ databases">
        <title>Rhodobacteraceae bacterium SM1902, a new member of the family Rhodobacteraceae isolated from Yantai.</title>
        <authorList>
            <person name="Sun Y."/>
        </authorList>
    </citation>
    <scope>NUCLEOTIDE SEQUENCE [LARGE SCALE GENOMIC DNA]</scope>
    <source>
        <strain evidence="2 3">SM1902</strain>
    </source>
</reference>
<dbReference type="Proteomes" id="UP000294562">
    <property type="component" value="Unassembled WGS sequence"/>
</dbReference>
<sequence length="173" mass="18313">MGGFDMTNAISIALAASLSFLTLSSASAATVGTEIDPSADWDVTCADERNCTVSRAVLNADTGERIATFALEFGEDTQAMTLTVPLGTAVQAGVRVLAGDTAIDVPTLVCLPTGCLAARDLPDEAVTHLTAARTIDIRFFAFKKSEPLSVAMDITALSDVLREKISWRKEWAE</sequence>
<proteinExistence type="predicted"/>